<dbReference type="Gene3D" id="1.10.3370.10">
    <property type="entry name" value="SecY subunit domain"/>
    <property type="match status" value="1"/>
</dbReference>
<evidence type="ECO:0000256" key="3">
    <source>
        <dbReference type="ARBA" id="ARBA00022692"/>
    </source>
</evidence>
<evidence type="ECO:0000256" key="7">
    <source>
        <dbReference type="ARBA" id="ARBA00023136"/>
    </source>
</evidence>
<feature type="transmembrane region" description="Helical" evidence="8">
    <location>
        <begin position="276"/>
        <end position="296"/>
    </location>
</feature>
<dbReference type="InterPro" id="IPR023201">
    <property type="entry name" value="SecY_dom_sf"/>
</dbReference>
<keyword evidence="5 8" id="KW-1133">Transmembrane helix</keyword>
<evidence type="ECO:0000256" key="5">
    <source>
        <dbReference type="ARBA" id="ARBA00022989"/>
    </source>
</evidence>
<evidence type="ECO:0000256" key="6">
    <source>
        <dbReference type="ARBA" id="ARBA00023010"/>
    </source>
</evidence>
<comment type="subunit">
    <text evidence="8">Component of the accessory SecA2/SecY2 protein translocase complex required to export cell wall proteins. May form heterotrimers with SecE and SecG subunits.</text>
</comment>
<keyword evidence="2 8" id="KW-1003">Cell membrane</keyword>
<keyword evidence="11" id="KW-1185">Reference proteome</keyword>
<feature type="transmembrane region" description="Helical" evidence="8">
    <location>
        <begin position="157"/>
        <end position="174"/>
    </location>
</feature>
<gene>
    <name evidence="8 10" type="primary">secY2</name>
    <name evidence="10" type="ORF">SHJJP9002_000155</name>
</gene>
<keyword evidence="4 8" id="KW-0653">Protein transport</keyword>
<dbReference type="NCBIfam" id="TIGR02920">
    <property type="entry name" value="acc_sec_Y2"/>
    <property type="match status" value="1"/>
</dbReference>
<dbReference type="Proteomes" id="UP001468345">
    <property type="component" value="Chromosome"/>
</dbReference>
<feature type="transmembrane region" description="Helical" evidence="8">
    <location>
        <begin position="230"/>
        <end position="256"/>
    </location>
</feature>
<comment type="subcellular location">
    <subcellularLocation>
        <location evidence="8">Cell membrane</location>
        <topology evidence="8">Multi-pass membrane protein</topology>
    </subcellularLocation>
</comment>
<feature type="transmembrane region" description="Helical" evidence="8">
    <location>
        <begin position="186"/>
        <end position="209"/>
    </location>
</feature>
<keyword evidence="7 8" id="KW-0472">Membrane</keyword>
<feature type="transmembrane region" description="Helical" evidence="8">
    <location>
        <begin position="366"/>
        <end position="386"/>
    </location>
</feature>
<feature type="transmembrane region" description="Helical" evidence="8">
    <location>
        <begin position="12"/>
        <end position="30"/>
    </location>
</feature>
<dbReference type="SUPFAM" id="SSF103491">
    <property type="entry name" value="Preprotein translocase SecY subunit"/>
    <property type="match status" value="1"/>
</dbReference>
<comment type="similarity">
    <text evidence="8">Belongs to the SecY/SEC61-alpha family. SecY2 subfamily.</text>
</comment>
<dbReference type="HAMAP" id="MF_01466">
    <property type="entry name" value="SecY2"/>
    <property type="match status" value="1"/>
</dbReference>
<evidence type="ECO:0000256" key="1">
    <source>
        <dbReference type="ARBA" id="ARBA00022448"/>
    </source>
</evidence>
<feature type="transmembrane region" description="Helical" evidence="8">
    <location>
        <begin position="63"/>
        <end position="85"/>
    </location>
</feature>
<evidence type="ECO:0000313" key="10">
    <source>
        <dbReference type="EMBL" id="WZG10624.1"/>
    </source>
</evidence>
<feature type="transmembrane region" description="Helical" evidence="8">
    <location>
        <begin position="337"/>
        <end position="354"/>
    </location>
</feature>
<evidence type="ECO:0000256" key="9">
    <source>
        <dbReference type="NCBIfam" id="TIGR02920"/>
    </source>
</evidence>
<comment type="function">
    <text evidence="8">Part of the accessory SecA2/SecY2 system specifically required for export of possible cell wall proteins. The central subunit of a protein translocation channel.</text>
</comment>
<evidence type="ECO:0000256" key="8">
    <source>
        <dbReference type="HAMAP-Rule" id="MF_01466"/>
    </source>
</evidence>
<dbReference type="InterPro" id="IPR014269">
    <property type="entry name" value="SecY2"/>
</dbReference>
<proteinExistence type="inferred from homology"/>
<evidence type="ECO:0000313" key="11">
    <source>
        <dbReference type="Proteomes" id="UP001468345"/>
    </source>
</evidence>
<dbReference type="NCBIfam" id="NF009082">
    <property type="entry name" value="PRK12417.1"/>
    <property type="match status" value="1"/>
</dbReference>
<dbReference type="RefSeq" id="WP_341636971.1">
    <property type="nucleotide sequence ID" value="NZ_CP133006.1"/>
</dbReference>
<evidence type="ECO:0000256" key="2">
    <source>
        <dbReference type="ARBA" id="ARBA00022475"/>
    </source>
</evidence>
<reference evidence="10 11" key="1">
    <citation type="journal article" date="2024" name="ISME J.">
        <title>Staphylococcus epidermidis bacteriocin A37 kills natural competitors with a unique mechanism of action.</title>
        <authorList>
            <person name="Puls J.S."/>
            <person name="Winnerling B."/>
            <person name="Power J.J."/>
            <person name="Kruger A.M."/>
            <person name="Brajtenbach D."/>
            <person name="Johnson M."/>
            <person name="Bilici K."/>
            <person name="Camus L."/>
            <person name="Fliesswasser T."/>
            <person name="Schneider T."/>
            <person name="Sahl H.G."/>
            <person name="Ghosal D."/>
            <person name="Kubitscheck U."/>
            <person name="Heilbronner S."/>
            <person name="Grein F."/>
        </authorList>
    </citation>
    <scope>NUCLEOTIDE SEQUENCE [LARGE SCALE GENOMIC DNA]</scope>
    <source>
        <strain evidence="10 11">SCK7</strain>
    </source>
</reference>
<dbReference type="EMBL" id="CP133006">
    <property type="protein sequence ID" value="WZG10624.1"/>
    <property type="molecule type" value="Genomic_DNA"/>
</dbReference>
<keyword evidence="1 8" id="KW-0813">Transport</keyword>
<evidence type="ECO:0000256" key="4">
    <source>
        <dbReference type="ARBA" id="ARBA00022927"/>
    </source>
</evidence>
<keyword evidence="6 8" id="KW-0811">Translocation</keyword>
<keyword evidence="3 8" id="KW-0812">Transmembrane</keyword>
<protein>
    <recommendedName>
        <fullName evidence="8 9">Accessory Sec system protein translocase subunit SecY2</fullName>
    </recommendedName>
</protein>
<dbReference type="Pfam" id="PF00344">
    <property type="entry name" value="SecY"/>
    <property type="match status" value="1"/>
</dbReference>
<dbReference type="PIRSF" id="PIRSF004557">
    <property type="entry name" value="SecY"/>
    <property type="match status" value="1"/>
</dbReference>
<dbReference type="InterPro" id="IPR002208">
    <property type="entry name" value="SecY/SEC61-alpha"/>
</dbReference>
<feature type="transmembrane region" description="Helical" evidence="8">
    <location>
        <begin position="133"/>
        <end position="150"/>
    </location>
</feature>
<dbReference type="PRINTS" id="PR00303">
    <property type="entry name" value="SECYTRNLCASE"/>
</dbReference>
<sequence length="403" mass="46389">MKRIFRENEYKLLYKRILFTCFILIIYIIGSNISLINQTDTQRKDNSFYKIAVSNTGGDISSFNIFTLGLGPWLTSMIIFSLIAYRNIDKAARQTRSEKHYKEKILTILLSLAQGGFLINQYVSKEKIDSENIYILLLILVTGTMLLVWLADQNIRYGIAGPMPIVLVSIIKSLSQQNWSHIHTSILVILLIICVIAVTLFILLFMELIEYRTNYQDIMNFSNKDIKKYLAWKINPAGSISIMISISVFVLLSNLINIIVNIAVPNLQTNAVLLSFSHPMGITLYVLIQMFLGYFISRFLLNTKNKTEEFLKNGNYFIGVKPGNATATYLNKMARRICWFGSIMITTIIAIPLYSTLLVPELSQQIYFAIQLIVLIYIGINITETIRTYLYFDKYKQLLDKYW</sequence>
<name>A0ABZ2WES7_9STAP</name>
<organism evidence="10 11">
    <name type="scientific">Staphylococcus casei</name>
    <dbReference type="NCBI Taxonomy" id="201828"/>
    <lineage>
        <taxon>Bacteria</taxon>
        <taxon>Bacillati</taxon>
        <taxon>Bacillota</taxon>
        <taxon>Bacilli</taxon>
        <taxon>Bacillales</taxon>
        <taxon>Staphylococcaceae</taxon>
        <taxon>Staphylococcus</taxon>
    </lineage>
</organism>
<feature type="transmembrane region" description="Helical" evidence="8">
    <location>
        <begin position="105"/>
        <end position="121"/>
    </location>
</feature>
<accession>A0ABZ2WES7</accession>